<feature type="repeat" description="TPR" evidence="5">
    <location>
        <begin position="160"/>
        <end position="193"/>
    </location>
</feature>
<evidence type="ECO:0000256" key="1">
    <source>
        <dbReference type="ARBA" id="ARBA00000085"/>
    </source>
</evidence>
<dbReference type="InterPro" id="IPR019734">
    <property type="entry name" value="TPR_rpt"/>
</dbReference>
<name>A0ABW3ATR4_9SPHI</name>
<accession>A0ABW3ATR4</accession>
<keyword evidence="6" id="KW-0472">Membrane</keyword>
<dbReference type="Gene3D" id="3.30.565.10">
    <property type="entry name" value="Histidine kinase-like ATPase, C-terminal domain"/>
    <property type="match status" value="1"/>
</dbReference>
<reference evidence="9" key="1">
    <citation type="journal article" date="2019" name="Int. J. Syst. Evol. Microbiol.">
        <title>The Global Catalogue of Microorganisms (GCM) 10K type strain sequencing project: providing services to taxonomists for standard genome sequencing and annotation.</title>
        <authorList>
            <consortium name="The Broad Institute Genomics Platform"/>
            <consortium name="The Broad Institute Genome Sequencing Center for Infectious Disease"/>
            <person name="Wu L."/>
            <person name="Ma J."/>
        </authorList>
    </citation>
    <scope>NUCLEOTIDE SEQUENCE [LARGE SCALE GENOMIC DNA]</scope>
    <source>
        <strain evidence="9">CCUG 61484</strain>
    </source>
</reference>
<dbReference type="PROSITE" id="PS50005">
    <property type="entry name" value="TPR"/>
    <property type="match status" value="2"/>
</dbReference>
<dbReference type="InterPro" id="IPR011990">
    <property type="entry name" value="TPR-like_helical_dom_sf"/>
</dbReference>
<dbReference type="PRINTS" id="PR00344">
    <property type="entry name" value="BCTRLSENSOR"/>
</dbReference>
<feature type="transmembrane region" description="Helical" evidence="6">
    <location>
        <begin position="393"/>
        <end position="413"/>
    </location>
</feature>
<protein>
    <recommendedName>
        <fullName evidence="2">histidine kinase</fullName>
        <ecNumber evidence="2">2.7.13.3</ecNumber>
    </recommendedName>
</protein>
<evidence type="ECO:0000259" key="7">
    <source>
        <dbReference type="PROSITE" id="PS50109"/>
    </source>
</evidence>
<dbReference type="Pfam" id="PF13424">
    <property type="entry name" value="TPR_12"/>
    <property type="match status" value="1"/>
</dbReference>
<dbReference type="SUPFAM" id="SSF55874">
    <property type="entry name" value="ATPase domain of HSP90 chaperone/DNA topoisomerase II/histidine kinase"/>
    <property type="match status" value="1"/>
</dbReference>
<evidence type="ECO:0000256" key="5">
    <source>
        <dbReference type="PROSITE-ProRule" id="PRU00339"/>
    </source>
</evidence>
<proteinExistence type="predicted"/>
<dbReference type="RefSeq" id="WP_377113938.1">
    <property type="nucleotide sequence ID" value="NZ_JBHTHZ010000005.1"/>
</dbReference>
<sequence length="656" mass="73656">MNFPTRILINVVFNIVWCLTALLSFNLVAKAKEPSSSADTIEFYNKLVSRYRYDKPDSAVFFANIGLKLAKQLKDFTGQAIMLNQLGMIDDNIGDFESSRKKYIKALSLYKRTGNTKGMATENIRLGVVEMRKGEYDKSIGYFLQALDISQHNGNKAGQMEAYITLGEAYAGQKKHDKALAYYQIAENLNNHLPFTNLSLNLFNDIAISYRETGKLNEAKPYLFKGIGLSNTPQYQGLNITLINTLASVYAKAGEQQTSIKLQELALKKARKINNYIRQIQTLTGLATTYGSINTKKSLYYWQEALKLSQSRQAYKEQVDELNAIAELHEKEKNFKAAYDTRTRQFHIADEFFYKKMSKQIVNLQNAYELNQSKAREQELRFANNKQILEQRISYGIIAAALIILVVVIVYYFRLRKLNLLLNKTNADLRESNTVKDKLFSVLGHDLRSPFISVINLLEIIDDDIEPEQRKALLDQLNMNARVSLETLDSLLRWGQKQIKGIPINPSRFNAKSVIDKAAVFLSAVAENKLITIINTVGSHIEVLADVDHFEFIIRNLLSNAIKFSSNNSTVYVNAVLMADKKVAVSVKDSGIGIAGEKLSEIFDINNTSTRGTGNEKGTGLGLLLSKEFAEANGGTVTVKSELGKGSEFTVILQSV</sequence>
<evidence type="ECO:0000256" key="6">
    <source>
        <dbReference type="SAM" id="Phobius"/>
    </source>
</evidence>
<organism evidence="8 9">
    <name type="scientific">Mucilaginibacter litoreus</name>
    <dbReference type="NCBI Taxonomy" id="1048221"/>
    <lineage>
        <taxon>Bacteria</taxon>
        <taxon>Pseudomonadati</taxon>
        <taxon>Bacteroidota</taxon>
        <taxon>Sphingobacteriia</taxon>
        <taxon>Sphingobacteriales</taxon>
        <taxon>Sphingobacteriaceae</taxon>
        <taxon>Mucilaginibacter</taxon>
    </lineage>
</organism>
<dbReference type="Proteomes" id="UP001597010">
    <property type="component" value="Unassembled WGS sequence"/>
</dbReference>
<dbReference type="Gene3D" id="1.10.287.130">
    <property type="match status" value="1"/>
</dbReference>
<evidence type="ECO:0000256" key="3">
    <source>
        <dbReference type="ARBA" id="ARBA00022679"/>
    </source>
</evidence>
<dbReference type="EMBL" id="JBHTHZ010000005">
    <property type="protein sequence ID" value="MFD0793724.1"/>
    <property type="molecule type" value="Genomic_DNA"/>
</dbReference>
<keyword evidence="6" id="KW-0812">Transmembrane</keyword>
<comment type="catalytic activity">
    <reaction evidence="1">
        <text>ATP + protein L-histidine = ADP + protein N-phospho-L-histidine.</text>
        <dbReference type="EC" id="2.7.13.3"/>
    </reaction>
</comment>
<evidence type="ECO:0000256" key="2">
    <source>
        <dbReference type="ARBA" id="ARBA00012438"/>
    </source>
</evidence>
<dbReference type="Gene3D" id="1.25.40.10">
    <property type="entry name" value="Tetratricopeptide repeat domain"/>
    <property type="match status" value="2"/>
</dbReference>
<dbReference type="SMART" id="SM00387">
    <property type="entry name" value="HATPase_c"/>
    <property type="match status" value="1"/>
</dbReference>
<dbReference type="SMART" id="SM00028">
    <property type="entry name" value="TPR"/>
    <property type="match status" value="5"/>
</dbReference>
<keyword evidence="6" id="KW-1133">Transmembrane helix</keyword>
<keyword evidence="5" id="KW-0802">TPR repeat</keyword>
<keyword evidence="4" id="KW-0418">Kinase</keyword>
<dbReference type="PROSITE" id="PS50109">
    <property type="entry name" value="HIS_KIN"/>
    <property type="match status" value="1"/>
</dbReference>
<dbReference type="Pfam" id="PF02518">
    <property type="entry name" value="HATPase_c"/>
    <property type="match status" value="1"/>
</dbReference>
<gene>
    <name evidence="8" type="ORF">ACFQZX_08850</name>
</gene>
<dbReference type="InterPro" id="IPR036890">
    <property type="entry name" value="HATPase_C_sf"/>
</dbReference>
<dbReference type="PANTHER" id="PTHR43047">
    <property type="entry name" value="TWO-COMPONENT HISTIDINE PROTEIN KINASE"/>
    <property type="match status" value="1"/>
</dbReference>
<comment type="caution">
    <text evidence="8">The sequence shown here is derived from an EMBL/GenBank/DDBJ whole genome shotgun (WGS) entry which is preliminary data.</text>
</comment>
<feature type="transmembrane region" description="Helical" evidence="6">
    <location>
        <begin position="7"/>
        <end position="29"/>
    </location>
</feature>
<feature type="domain" description="Histidine kinase" evidence="7">
    <location>
        <begin position="442"/>
        <end position="656"/>
    </location>
</feature>
<dbReference type="InterPro" id="IPR036097">
    <property type="entry name" value="HisK_dim/P_sf"/>
</dbReference>
<keyword evidence="3" id="KW-0808">Transferase</keyword>
<dbReference type="SUPFAM" id="SSF48452">
    <property type="entry name" value="TPR-like"/>
    <property type="match status" value="2"/>
</dbReference>
<evidence type="ECO:0000313" key="9">
    <source>
        <dbReference type="Proteomes" id="UP001597010"/>
    </source>
</evidence>
<keyword evidence="9" id="KW-1185">Reference proteome</keyword>
<feature type="repeat" description="TPR" evidence="5">
    <location>
        <begin position="120"/>
        <end position="153"/>
    </location>
</feature>
<dbReference type="SUPFAM" id="SSF47384">
    <property type="entry name" value="Homodimeric domain of signal transducing histidine kinase"/>
    <property type="match status" value="1"/>
</dbReference>
<evidence type="ECO:0000313" key="8">
    <source>
        <dbReference type="EMBL" id="MFD0793724.1"/>
    </source>
</evidence>
<dbReference type="PANTHER" id="PTHR43047:SF72">
    <property type="entry name" value="OSMOSENSING HISTIDINE PROTEIN KINASE SLN1"/>
    <property type="match status" value="1"/>
</dbReference>
<evidence type="ECO:0000256" key="4">
    <source>
        <dbReference type="ARBA" id="ARBA00022777"/>
    </source>
</evidence>
<dbReference type="InterPro" id="IPR003594">
    <property type="entry name" value="HATPase_dom"/>
</dbReference>
<dbReference type="EC" id="2.7.13.3" evidence="2"/>
<dbReference type="InterPro" id="IPR004358">
    <property type="entry name" value="Sig_transdc_His_kin-like_C"/>
</dbReference>
<dbReference type="InterPro" id="IPR005467">
    <property type="entry name" value="His_kinase_dom"/>
</dbReference>